<dbReference type="Pfam" id="PF06649">
    <property type="entry name" value="DUF1161"/>
    <property type="match status" value="1"/>
</dbReference>
<reference evidence="1 2" key="1">
    <citation type="submission" date="2018-08" db="EMBL/GenBank/DDBJ databases">
        <title>Recombination of ecologically and evolutionarily significant loci maintains genetic cohesion in the Pseudomonas syringae species complex.</title>
        <authorList>
            <person name="Dillon M."/>
            <person name="Thakur S."/>
            <person name="Almeida R.N.D."/>
            <person name="Weir B.S."/>
            <person name="Guttman D.S."/>
        </authorList>
    </citation>
    <scope>NUCLEOTIDE SEQUENCE [LARGE SCALE GENOMIC DNA]</scope>
    <source>
        <strain evidence="1 2">88_10</strain>
    </source>
</reference>
<evidence type="ECO:0000313" key="2">
    <source>
        <dbReference type="Proteomes" id="UP000282378"/>
    </source>
</evidence>
<dbReference type="InterPro" id="IPR010595">
    <property type="entry name" value="DUF1161"/>
</dbReference>
<protein>
    <recommendedName>
        <fullName evidence="3">DUF1161 domain-containing protein</fullName>
    </recommendedName>
</protein>
<evidence type="ECO:0008006" key="3">
    <source>
        <dbReference type="Google" id="ProtNLM"/>
    </source>
</evidence>
<proteinExistence type="predicted"/>
<comment type="caution">
    <text evidence="1">The sequence shown here is derived from an EMBL/GenBank/DDBJ whole genome shotgun (WGS) entry which is preliminary data.</text>
</comment>
<dbReference type="Proteomes" id="UP000282378">
    <property type="component" value="Unassembled WGS sequence"/>
</dbReference>
<dbReference type="EMBL" id="RBNL01000451">
    <property type="protein sequence ID" value="RMM01942.1"/>
    <property type="molecule type" value="Genomic_DNA"/>
</dbReference>
<name>A0A0P9TAD1_PSEYM</name>
<gene>
    <name evidence="1" type="ORF">APX70_05023</name>
</gene>
<evidence type="ECO:0000313" key="1">
    <source>
        <dbReference type="EMBL" id="RMM01942.1"/>
    </source>
</evidence>
<organism evidence="1 2">
    <name type="scientific">Pseudomonas syringae pv. maculicola</name>
    <dbReference type="NCBI Taxonomy" id="59511"/>
    <lineage>
        <taxon>Bacteria</taxon>
        <taxon>Pseudomonadati</taxon>
        <taxon>Pseudomonadota</taxon>
        <taxon>Gammaproteobacteria</taxon>
        <taxon>Pseudomonadales</taxon>
        <taxon>Pseudomonadaceae</taxon>
        <taxon>Pseudomonas</taxon>
    </lineage>
</organism>
<sequence>MSAGMFNGRLFRWRLQLAGREGLPMKKFLLAVGLLSIAGTALAAGKPCDELKSELDAKLQSKGVTSYTLEVVEKGSAAGKQVVGTCEGGTKEIVYQRG</sequence>
<accession>A0A0P9TAD1</accession>
<dbReference type="AlphaFoldDB" id="A0A0P9TAD1"/>